<evidence type="ECO:0000313" key="1">
    <source>
        <dbReference type="EMBL" id="EDS92475.1"/>
    </source>
</evidence>
<dbReference type="Proteomes" id="UP000003042">
    <property type="component" value="Unassembled WGS sequence"/>
</dbReference>
<reference evidence="1 2" key="1">
    <citation type="submission" date="2008-02" db="EMBL/GenBank/DDBJ databases">
        <title>Annotation of Escherichia albertii TW07627.</title>
        <authorList>
            <person name="Sutton G."/>
            <person name="Whittam T.S."/>
            <person name="Sebastian Y."/>
        </authorList>
    </citation>
    <scope>NUCLEOTIDE SEQUENCE [LARGE SCALE GENOMIC DNA]</scope>
    <source>
        <strain evidence="1 2">TW07627</strain>
    </source>
</reference>
<gene>
    <name evidence="1" type="ORF">ESCAB7627_1486</name>
</gene>
<sequence>MCDPDRYLQGASLSGVVVMPPDIYSVRNDYFDFSGAVEE</sequence>
<evidence type="ECO:0000313" key="2">
    <source>
        <dbReference type="Proteomes" id="UP000003042"/>
    </source>
</evidence>
<proteinExistence type="predicted"/>
<name>A0ABC9NQB8_ESCAT</name>
<dbReference type="EMBL" id="ABKX01000003">
    <property type="protein sequence ID" value="EDS92475.1"/>
    <property type="molecule type" value="Genomic_DNA"/>
</dbReference>
<comment type="caution">
    <text evidence="1">The sequence shown here is derived from an EMBL/GenBank/DDBJ whole genome shotgun (WGS) entry which is preliminary data.</text>
</comment>
<accession>A0ABC9NQB8</accession>
<organism evidence="1 2">
    <name type="scientific">Escherichia albertii (strain TW07627)</name>
    <dbReference type="NCBI Taxonomy" id="502347"/>
    <lineage>
        <taxon>Bacteria</taxon>
        <taxon>Pseudomonadati</taxon>
        <taxon>Pseudomonadota</taxon>
        <taxon>Gammaproteobacteria</taxon>
        <taxon>Enterobacterales</taxon>
        <taxon>Enterobacteriaceae</taxon>
        <taxon>Escherichia</taxon>
    </lineage>
</organism>
<protein>
    <submittedName>
        <fullName evidence="1">Uncharacterized protein</fullName>
    </submittedName>
</protein>
<dbReference type="AlphaFoldDB" id="A0ABC9NQB8"/>